<organism evidence="15 16">
    <name type="scientific">Zea mays</name>
    <name type="common">Maize</name>
    <dbReference type="NCBI Taxonomy" id="4577"/>
    <lineage>
        <taxon>Eukaryota</taxon>
        <taxon>Viridiplantae</taxon>
        <taxon>Streptophyta</taxon>
        <taxon>Embryophyta</taxon>
        <taxon>Tracheophyta</taxon>
        <taxon>Spermatophyta</taxon>
        <taxon>Magnoliopsida</taxon>
        <taxon>Liliopsida</taxon>
        <taxon>Poales</taxon>
        <taxon>Poaceae</taxon>
        <taxon>PACMAD clade</taxon>
        <taxon>Panicoideae</taxon>
        <taxon>Andropogonodae</taxon>
        <taxon>Andropogoneae</taxon>
        <taxon>Tripsacinae</taxon>
        <taxon>Zea</taxon>
    </lineage>
</organism>
<evidence type="ECO:0000256" key="8">
    <source>
        <dbReference type="ARBA" id="ARBA00023004"/>
    </source>
</evidence>
<accession>A0A804NT34</accession>
<dbReference type="Proteomes" id="UP000007305">
    <property type="component" value="Chromosome 4"/>
</dbReference>
<dbReference type="AlphaFoldDB" id="A0A804NT34"/>
<comment type="function">
    <text evidence="12">Variant histones H2A are synthesized throughout the cell cycle and are very different from classical S-phase regulated H2A. May replace conventional H2A in a subset of nucleosomes. Nucleosomes wrap and compact DNA into chromatin, limiting DNA accessibility to the cellular machineries which require DNA as a template. Histones thereby play a central role in transcription regulation, DNA repair, DNA replication and chromosomal stability. DNA accessibility is regulated via a complex set of post-translational modifications of histones, also called histone code, and nucleosome remodeling.</text>
</comment>
<comment type="subcellular location">
    <subcellularLocation>
        <location evidence="3">Chromosome</location>
    </subcellularLocation>
    <subcellularLocation>
        <location evidence="2">Nucleus</location>
    </subcellularLocation>
</comment>
<dbReference type="InterPro" id="IPR002119">
    <property type="entry name" value="Histone_H2A"/>
</dbReference>
<keyword evidence="9" id="KW-0238">DNA-binding</keyword>
<keyword evidence="7" id="KW-0479">Metal-binding</keyword>
<sequence length="512" mass="57135">MAEQDGNVGQRPPDSVPVVGVGDQNTNQHQPFFRCASHFSLLAPLTYTSTYGGFSFSESVASLFSSLGYKRPAVIQSMYIFKQPGIGGEVVPHQDNTFLYTEPRTCTGLWLALEDATINNGCLWAIPGSHKKSLVRRMVRDENGTHFDRPSPVYDQKEFVPLEVKSGALVVIHGDLIHQSFENLSPASRHAFSLWILKDVNGPKTTVDNVALWRKQATPTKEASALYAAQSHLVQGERFLIPILRSVLVRSMLIPHYWQGIRIEDGNRSMVQRFRSQLTHLKRRGISNCGRYFMCTAKDLEEWSENHDSFRHEQNLVQWTEKKRPYVEPIFIVVVTNGVGKDFVINNGACSCSTVVLEDEISLTEVGGLLQEWDGREEPAGQHALEDSLASEDLGSMLESIKVERAKYSLMCFQFPVGRIHRQLKQRTQANGRVGATAAVYSAAILEYLTTEVLELAGNASKDLKVKRITPRHLQLAIHGDEELDTLTKSTIAGGGVIPHIHKSLINKSSKE</sequence>
<dbReference type="GO" id="GO:0046982">
    <property type="term" value="F:protein heterodimerization activity"/>
    <property type="evidence" value="ECO:0007669"/>
    <property type="project" value="InterPro"/>
</dbReference>
<dbReference type="Gene3D" id="2.60.120.620">
    <property type="entry name" value="q2cbj1_9rhob like domain"/>
    <property type="match status" value="1"/>
</dbReference>
<feature type="domain" description="Core Histone H2A/H2B/H3" evidence="13">
    <location>
        <begin position="401"/>
        <end position="479"/>
    </location>
</feature>
<keyword evidence="10" id="KW-0539">Nucleus</keyword>
<evidence type="ECO:0000259" key="13">
    <source>
        <dbReference type="Pfam" id="PF00125"/>
    </source>
</evidence>
<dbReference type="GO" id="GO:0003677">
    <property type="term" value="F:DNA binding"/>
    <property type="evidence" value="ECO:0007669"/>
    <property type="project" value="UniProtKB-KW"/>
</dbReference>
<dbReference type="PANTHER" id="PTHR20883">
    <property type="entry name" value="PHYTANOYL-COA DIOXYGENASE DOMAIN CONTAINING 1"/>
    <property type="match status" value="1"/>
</dbReference>
<dbReference type="Gene3D" id="1.10.20.10">
    <property type="entry name" value="Histone, subunit A"/>
    <property type="match status" value="1"/>
</dbReference>
<comment type="cofactor">
    <cofactor evidence="1">
        <name>Fe cation</name>
        <dbReference type="ChEBI" id="CHEBI:24875"/>
    </cofactor>
</comment>
<evidence type="ECO:0000256" key="2">
    <source>
        <dbReference type="ARBA" id="ARBA00004123"/>
    </source>
</evidence>
<dbReference type="Gramene" id="Zm00001eb184170_T001">
    <property type="protein sequence ID" value="Zm00001eb184170_P001"/>
    <property type="gene ID" value="Zm00001eb184170"/>
</dbReference>
<dbReference type="PRINTS" id="PR00620">
    <property type="entry name" value="HISTONEH2A"/>
</dbReference>
<evidence type="ECO:0000256" key="9">
    <source>
        <dbReference type="ARBA" id="ARBA00023125"/>
    </source>
</evidence>
<dbReference type="InterPro" id="IPR007125">
    <property type="entry name" value="H2A/H2B/H3"/>
</dbReference>
<dbReference type="GO" id="GO:0046872">
    <property type="term" value="F:metal ion binding"/>
    <property type="evidence" value="ECO:0007669"/>
    <property type="project" value="UniProtKB-KW"/>
</dbReference>
<evidence type="ECO:0000313" key="16">
    <source>
        <dbReference type="Proteomes" id="UP000007305"/>
    </source>
</evidence>
<dbReference type="CDD" id="cd00074">
    <property type="entry name" value="HFD_H2A"/>
    <property type="match status" value="1"/>
</dbReference>
<comment type="similarity">
    <text evidence="4">Belongs to the histone H2A family.</text>
</comment>
<evidence type="ECO:0000256" key="12">
    <source>
        <dbReference type="ARBA" id="ARBA00055491"/>
    </source>
</evidence>
<dbReference type="SUPFAM" id="SSF51197">
    <property type="entry name" value="Clavaminate synthase-like"/>
    <property type="match status" value="1"/>
</dbReference>
<name>A0A804NT34_MAIZE</name>
<keyword evidence="11" id="KW-0544">Nucleosome core</keyword>
<evidence type="ECO:0000259" key="14">
    <source>
        <dbReference type="Pfam" id="PF16211"/>
    </source>
</evidence>
<reference evidence="15" key="3">
    <citation type="submission" date="2021-05" db="UniProtKB">
        <authorList>
            <consortium name="EnsemblPlants"/>
        </authorList>
    </citation>
    <scope>IDENTIFICATION</scope>
    <source>
        <strain evidence="15">cv. B73</strain>
    </source>
</reference>
<dbReference type="Pfam" id="PF05721">
    <property type="entry name" value="PhyH"/>
    <property type="match status" value="1"/>
</dbReference>
<dbReference type="InterPro" id="IPR032454">
    <property type="entry name" value="Histone_H2A_C"/>
</dbReference>
<evidence type="ECO:0000256" key="11">
    <source>
        <dbReference type="ARBA" id="ARBA00023269"/>
    </source>
</evidence>
<dbReference type="InterPro" id="IPR008775">
    <property type="entry name" value="Phytyl_CoA_dOase-like"/>
</dbReference>
<reference evidence="16" key="1">
    <citation type="journal article" date="2009" name="Science">
        <title>The B73 maize genome: complexity, diversity, and dynamics.</title>
        <authorList>
            <person name="Schnable P.S."/>
            <person name="Ware D."/>
            <person name="Fulton R.S."/>
            <person name="Stein J.C."/>
            <person name="Wei F."/>
            <person name="Pasternak S."/>
            <person name="Liang C."/>
            <person name="Zhang J."/>
            <person name="Fulton L."/>
            <person name="Graves T.A."/>
            <person name="Minx P."/>
            <person name="Reily A.D."/>
            <person name="Courtney L."/>
            <person name="Kruchowski S.S."/>
            <person name="Tomlinson C."/>
            <person name="Strong C."/>
            <person name="Delehaunty K."/>
            <person name="Fronick C."/>
            <person name="Courtney B."/>
            <person name="Rock S.M."/>
            <person name="Belter E."/>
            <person name="Du F."/>
            <person name="Kim K."/>
            <person name="Abbott R.M."/>
            <person name="Cotton M."/>
            <person name="Levy A."/>
            <person name="Marchetto P."/>
            <person name="Ochoa K."/>
            <person name="Jackson S.M."/>
            <person name="Gillam B."/>
            <person name="Chen W."/>
            <person name="Yan L."/>
            <person name="Higginbotham J."/>
            <person name="Cardenas M."/>
            <person name="Waligorski J."/>
            <person name="Applebaum E."/>
            <person name="Phelps L."/>
            <person name="Falcone J."/>
            <person name="Kanchi K."/>
            <person name="Thane T."/>
            <person name="Scimone A."/>
            <person name="Thane N."/>
            <person name="Henke J."/>
            <person name="Wang T."/>
            <person name="Ruppert J."/>
            <person name="Shah N."/>
            <person name="Rotter K."/>
            <person name="Hodges J."/>
            <person name="Ingenthron E."/>
            <person name="Cordes M."/>
            <person name="Kohlberg S."/>
            <person name="Sgro J."/>
            <person name="Delgado B."/>
            <person name="Mead K."/>
            <person name="Chinwalla A."/>
            <person name="Leonard S."/>
            <person name="Crouse K."/>
            <person name="Collura K."/>
            <person name="Kudrna D."/>
            <person name="Currie J."/>
            <person name="He R."/>
            <person name="Angelova A."/>
            <person name="Rajasekar S."/>
            <person name="Mueller T."/>
            <person name="Lomeli R."/>
            <person name="Scara G."/>
            <person name="Ko A."/>
            <person name="Delaney K."/>
            <person name="Wissotski M."/>
            <person name="Lopez G."/>
            <person name="Campos D."/>
            <person name="Braidotti M."/>
            <person name="Ashley E."/>
            <person name="Golser W."/>
            <person name="Kim H."/>
            <person name="Lee S."/>
            <person name="Lin J."/>
            <person name="Dujmic Z."/>
            <person name="Kim W."/>
            <person name="Talag J."/>
            <person name="Zuccolo A."/>
            <person name="Fan C."/>
            <person name="Sebastian A."/>
            <person name="Kramer M."/>
            <person name="Spiegel L."/>
            <person name="Nascimento L."/>
            <person name="Zutavern T."/>
            <person name="Miller B."/>
            <person name="Ambroise C."/>
            <person name="Muller S."/>
            <person name="Spooner W."/>
            <person name="Narechania A."/>
            <person name="Ren L."/>
            <person name="Wei S."/>
            <person name="Kumari S."/>
            <person name="Faga B."/>
            <person name="Levy M.J."/>
            <person name="McMahan L."/>
            <person name="Van Buren P."/>
            <person name="Vaughn M.W."/>
            <person name="Ying K."/>
            <person name="Yeh C.-T."/>
            <person name="Emrich S.J."/>
            <person name="Jia Y."/>
            <person name="Kalyanaraman A."/>
            <person name="Hsia A.-P."/>
            <person name="Barbazuk W.B."/>
            <person name="Baucom R.S."/>
            <person name="Brutnell T.P."/>
            <person name="Carpita N.C."/>
            <person name="Chaparro C."/>
            <person name="Chia J.-M."/>
            <person name="Deragon J.-M."/>
            <person name="Estill J.C."/>
            <person name="Fu Y."/>
            <person name="Jeddeloh J.A."/>
            <person name="Han Y."/>
            <person name="Lee H."/>
            <person name="Li P."/>
            <person name="Lisch D.R."/>
            <person name="Liu S."/>
            <person name="Liu Z."/>
            <person name="Nagel D.H."/>
            <person name="McCann M.C."/>
            <person name="SanMiguel P."/>
            <person name="Myers A.M."/>
            <person name="Nettleton D."/>
            <person name="Nguyen J."/>
            <person name="Penning B.W."/>
            <person name="Ponnala L."/>
            <person name="Schneider K.L."/>
            <person name="Schwartz D.C."/>
            <person name="Sharma A."/>
            <person name="Soderlund C."/>
            <person name="Springer N.M."/>
            <person name="Sun Q."/>
            <person name="Wang H."/>
            <person name="Waterman M."/>
            <person name="Westerman R."/>
            <person name="Wolfgruber T.K."/>
            <person name="Yang L."/>
            <person name="Yu Y."/>
            <person name="Zhang L."/>
            <person name="Zhou S."/>
            <person name="Zhu Q."/>
            <person name="Bennetzen J.L."/>
            <person name="Dawe R.K."/>
            <person name="Jiang J."/>
            <person name="Jiang N."/>
            <person name="Presting G.G."/>
            <person name="Wessler S.R."/>
            <person name="Aluru S."/>
            <person name="Martienssen R.A."/>
            <person name="Clifton S.W."/>
            <person name="McCombie W.R."/>
            <person name="Wing R.A."/>
            <person name="Wilson R.K."/>
        </authorList>
    </citation>
    <scope>NUCLEOTIDE SEQUENCE [LARGE SCALE GENOMIC DNA]</scope>
    <source>
        <strain evidence="16">cv. B73</strain>
    </source>
</reference>
<dbReference type="EnsemblPlants" id="Zm00001eb184170_T001">
    <property type="protein sequence ID" value="Zm00001eb184170_P001"/>
    <property type="gene ID" value="Zm00001eb184170"/>
</dbReference>
<dbReference type="Pfam" id="PF00125">
    <property type="entry name" value="Histone"/>
    <property type="match status" value="1"/>
</dbReference>
<evidence type="ECO:0000256" key="6">
    <source>
        <dbReference type="ARBA" id="ARBA00022454"/>
    </source>
</evidence>
<feature type="domain" description="Histone H2A C-terminal" evidence="14">
    <location>
        <begin position="482"/>
        <end position="511"/>
    </location>
</feature>
<protein>
    <recommendedName>
        <fullName evidence="17">Histone H2A</fullName>
    </recommendedName>
</protein>
<dbReference type="InParanoid" id="A0A804NT34"/>
<evidence type="ECO:0000256" key="3">
    <source>
        <dbReference type="ARBA" id="ARBA00004286"/>
    </source>
</evidence>
<evidence type="ECO:0000256" key="7">
    <source>
        <dbReference type="ARBA" id="ARBA00022723"/>
    </source>
</evidence>
<dbReference type="GO" id="GO:0048244">
    <property type="term" value="F:phytanoyl-CoA dioxygenase activity"/>
    <property type="evidence" value="ECO:0000318"/>
    <property type="project" value="GO_Central"/>
</dbReference>
<dbReference type="Pfam" id="PF16211">
    <property type="entry name" value="Histone_H2A_C"/>
    <property type="match status" value="1"/>
</dbReference>
<dbReference type="GO" id="GO:0030527">
    <property type="term" value="F:structural constituent of chromatin"/>
    <property type="evidence" value="ECO:0007669"/>
    <property type="project" value="InterPro"/>
</dbReference>
<evidence type="ECO:0000256" key="4">
    <source>
        <dbReference type="ARBA" id="ARBA00010691"/>
    </source>
</evidence>
<proteinExistence type="inferred from homology"/>
<keyword evidence="16" id="KW-1185">Reference proteome</keyword>
<evidence type="ECO:0000256" key="10">
    <source>
        <dbReference type="ARBA" id="ARBA00023242"/>
    </source>
</evidence>
<dbReference type="GO" id="GO:0000786">
    <property type="term" value="C:nucleosome"/>
    <property type="evidence" value="ECO:0007669"/>
    <property type="project" value="UniProtKB-KW"/>
</dbReference>
<dbReference type="GO" id="GO:0005634">
    <property type="term" value="C:nucleus"/>
    <property type="evidence" value="ECO:0007669"/>
    <property type="project" value="UniProtKB-SubCell"/>
</dbReference>
<evidence type="ECO:0000256" key="5">
    <source>
        <dbReference type="ARBA" id="ARBA00011538"/>
    </source>
</evidence>
<evidence type="ECO:0000313" key="15">
    <source>
        <dbReference type="EnsemblPlants" id="Zm00001eb184170_P001"/>
    </source>
</evidence>
<dbReference type="InterPro" id="IPR009072">
    <property type="entry name" value="Histone-fold"/>
</dbReference>
<evidence type="ECO:0000256" key="1">
    <source>
        <dbReference type="ARBA" id="ARBA00001962"/>
    </source>
</evidence>
<dbReference type="SUPFAM" id="SSF47113">
    <property type="entry name" value="Histone-fold"/>
    <property type="match status" value="1"/>
</dbReference>
<evidence type="ECO:0008006" key="17">
    <source>
        <dbReference type="Google" id="ProtNLM"/>
    </source>
</evidence>
<dbReference type="SMART" id="SM00414">
    <property type="entry name" value="H2A"/>
    <property type="match status" value="1"/>
</dbReference>
<dbReference type="PANTHER" id="PTHR20883:SF15">
    <property type="entry name" value="PHYTANOYL-COA DIOXYGENASE DOMAIN-CONTAINING PROTEIN 1"/>
    <property type="match status" value="1"/>
</dbReference>
<keyword evidence="8" id="KW-0408">Iron</keyword>
<reference evidence="15" key="2">
    <citation type="submission" date="2019-07" db="EMBL/GenBank/DDBJ databases">
        <authorList>
            <person name="Seetharam A."/>
            <person name="Woodhouse M."/>
            <person name="Cannon E."/>
        </authorList>
    </citation>
    <scope>NUCLEOTIDE SEQUENCE [LARGE SCALE GENOMIC DNA]</scope>
    <source>
        <strain evidence="15">cv. B73</strain>
    </source>
</reference>
<dbReference type="FunFam" id="1.10.20.10:FF:000005">
    <property type="entry name" value="Histone H2A"/>
    <property type="match status" value="1"/>
</dbReference>
<comment type="subunit">
    <text evidence="5">The nucleosome is a histone octamer containing two molecules each of H2A, H2B, H3 and H4 assembled in one H3-H4 heterotetramer and two H2A-H2B heterodimers. The octamer wraps approximately 147 bp of DNA.</text>
</comment>
<keyword evidence="6" id="KW-0158">Chromosome</keyword>